<dbReference type="InterPro" id="IPR036188">
    <property type="entry name" value="FAD/NAD-bd_sf"/>
</dbReference>
<gene>
    <name evidence="2" type="ORF">OKA05_14405</name>
</gene>
<reference evidence="2 3" key="1">
    <citation type="submission" date="2022-10" db="EMBL/GenBank/DDBJ databases">
        <title>Luteolibacter arcticus strain CCTCC AB 2014275, whole genome shotgun sequencing project.</title>
        <authorList>
            <person name="Zhao G."/>
            <person name="Shen L."/>
        </authorList>
    </citation>
    <scope>NUCLEOTIDE SEQUENCE [LARGE SCALE GENOMIC DNA]</scope>
    <source>
        <strain evidence="2 3">CCTCC AB 2014275</strain>
    </source>
</reference>
<dbReference type="Gene3D" id="3.50.50.60">
    <property type="entry name" value="FAD/NAD(P)-binding domain"/>
    <property type="match status" value="1"/>
</dbReference>
<feature type="domain" description="FAD-binding" evidence="1">
    <location>
        <begin position="6"/>
        <end position="336"/>
    </location>
</feature>
<keyword evidence="3" id="KW-1185">Reference proteome</keyword>
<dbReference type="RefSeq" id="WP_264487863.1">
    <property type="nucleotide sequence ID" value="NZ_JAPDDT010000005.1"/>
</dbReference>
<dbReference type="EMBL" id="JAPDDT010000005">
    <property type="protein sequence ID" value="MCW1923755.1"/>
    <property type="molecule type" value="Genomic_DNA"/>
</dbReference>
<protein>
    <submittedName>
        <fullName evidence="2">FAD-dependent monooxygenase</fullName>
    </submittedName>
</protein>
<dbReference type="PANTHER" id="PTHR46865">
    <property type="entry name" value="OXIDOREDUCTASE-RELATED"/>
    <property type="match status" value="1"/>
</dbReference>
<dbReference type="Proteomes" id="UP001320876">
    <property type="component" value="Unassembled WGS sequence"/>
</dbReference>
<accession>A0ABT3GJQ7</accession>
<dbReference type="InterPro" id="IPR002938">
    <property type="entry name" value="FAD-bd"/>
</dbReference>
<keyword evidence="2" id="KW-0560">Oxidoreductase</keyword>
<keyword evidence="2" id="KW-0503">Monooxygenase</keyword>
<organism evidence="2 3">
    <name type="scientific">Luteolibacter arcticus</name>
    <dbReference type="NCBI Taxonomy" id="1581411"/>
    <lineage>
        <taxon>Bacteria</taxon>
        <taxon>Pseudomonadati</taxon>
        <taxon>Verrucomicrobiota</taxon>
        <taxon>Verrucomicrobiia</taxon>
        <taxon>Verrucomicrobiales</taxon>
        <taxon>Verrucomicrobiaceae</taxon>
        <taxon>Luteolibacter</taxon>
    </lineage>
</organism>
<evidence type="ECO:0000259" key="1">
    <source>
        <dbReference type="Pfam" id="PF01494"/>
    </source>
</evidence>
<dbReference type="Gene3D" id="3.30.9.10">
    <property type="entry name" value="D-Amino Acid Oxidase, subunit A, domain 2"/>
    <property type="match status" value="1"/>
</dbReference>
<proteinExistence type="predicted"/>
<name>A0ABT3GJQ7_9BACT</name>
<sequence length="397" mass="43588">MKKLLRVAVVGCGSAGPAAATLLKRQGHEVVLFERAAECRPLGAGFLLQPSGMAVLRELGIAEEIHRRGARVERLHVVDRDGSDVLDLRYAELGDGLHGLGLHRPVLLHFLLETMRDAGVDVRWGWEISDARRDDSKWLIETADGKKETGFDLLVVADGARSALRGKLGFQGTDRGYPWGAHWFIGENRGAFPESELYQMVHGTRRLLGFLATGTELDGDQPLVSLFWSIKLADDAAIRARPLAEWKQTILDLCPQADALLSQIDDWSQVLTARYGDVSMSRWHGDGVVILGDAGHAMSPQLGQGVNLALADAACLAGCVARLPLPEALALYSRERRMALAYYRFASRQLTPWFQSDLEWLTPLRAAFFGVTRHLSPARKFMTRTMAGLVGSPNSGS</sequence>
<dbReference type="InterPro" id="IPR051704">
    <property type="entry name" value="FAD_aromatic-hydroxylase"/>
</dbReference>
<dbReference type="GO" id="GO:0004497">
    <property type="term" value="F:monooxygenase activity"/>
    <property type="evidence" value="ECO:0007669"/>
    <property type="project" value="UniProtKB-KW"/>
</dbReference>
<evidence type="ECO:0000313" key="2">
    <source>
        <dbReference type="EMBL" id="MCW1923755.1"/>
    </source>
</evidence>
<dbReference type="PRINTS" id="PR00420">
    <property type="entry name" value="RNGMNOXGNASE"/>
</dbReference>
<comment type="caution">
    <text evidence="2">The sequence shown here is derived from an EMBL/GenBank/DDBJ whole genome shotgun (WGS) entry which is preliminary data.</text>
</comment>
<dbReference type="Pfam" id="PF01494">
    <property type="entry name" value="FAD_binding_3"/>
    <property type="match status" value="1"/>
</dbReference>
<evidence type="ECO:0000313" key="3">
    <source>
        <dbReference type="Proteomes" id="UP001320876"/>
    </source>
</evidence>
<dbReference type="SUPFAM" id="SSF51905">
    <property type="entry name" value="FAD/NAD(P)-binding domain"/>
    <property type="match status" value="1"/>
</dbReference>